<reference evidence="1" key="1">
    <citation type="journal article" date="2014" name="Genome Biol. Evol.">
        <title>Pangenome evidence for extensive interdomain horizontal transfer affecting lineage core and shell genes in uncultured planktonic thaumarchaeota and euryarchaeota.</title>
        <authorList>
            <person name="Deschamps P."/>
            <person name="Zivanovic Y."/>
            <person name="Moreira D."/>
            <person name="Rodriguez-Valera F."/>
            <person name="Lopez-Garcia P."/>
        </authorList>
    </citation>
    <scope>NUCLEOTIDE SEQUENCE</scope>
</reference>
<evidence type="ECO:0000313" key="1">
    <source>
        <dbReference type="EMBL" id="AIF11056.1"/>
    </source>
</evidence>
<dbReference type="InterPro" id="IPR024078">
    <property type="entry name" value="LmbE-like_dom_sf"/>
</dbReference>
<accession>A0A075H485</accession>
<dbReference type="AlphaFoldDB" id="A0A075H485"/>
<dbReference type="SUPFAM" id="SSF102588">
    <property type="entry name" value="LmbE-like"/>
    <property type="match status" value="1"/>
</dbReference>
<proteinExistence type="predicted"/>
<dbReference type="InterPro" id="IPR003737">
    <property type="entry name" value="GlcNAc_PI_deacetylase-related"/>
</dbReference>
<protein>
    <submittedName>
        <fullName evidence="1">LmbE family protein</fullName>
    </submittedName>
</protein>
<organism evidence="1">
    <name type="scientific">uncultured marine thaumarchaeote KM3_48_E01</name>
    <dbReference type="NCBI Taxonomy" id="1456170"/>
    <lineage>
        <taxon>Archaea</taxon>
        <taxon>Nitrososphaerota</taxon>
        <taxon>environmental samples</taxon>
    </lineage>
</organism>
<dbReference type="EMBL" id="KF900908">
    <property type="protein sequence ID" value="AIF11056.1"/>
    <property type="molecule type" value="Genomic_DNA"/>
</dbReference>
<name>A0A075H485_9ARCH</name>
<sequence length="198" mass="22394">MGGTINKLSKQGHKVSFCIVTDGSGHKDGDKKRSLQRKNDCQKAGNILGISETIFLDYPDTKLDQISQIEINSALETVIKKINPVVVYIPPDNDLHTDHSKVHDCALVACRPLTNKIKEIYAYEILGYVKNQFQPNVYVDIEKNISKKIAAFKMFKTEQQDFPSHRSIKSIENLSVRRGIESGLKCAEAFKLIRQIKF</sequence>
<dbReference type="Pfam" id="PF02585">
    <property type="entry name" value="PIG-L"/>
    <property type="match status" value="1"/>
</dbReference>
<dbReference type="Gene3D" id="3.40.50.10320">
    <property type="entry name" value="LmbE-like"/>
    <property type="match status" value="1"/>
</dbReference>